<evidence type="ECO:0000313" key="1">
    <source>
        <dbReference type="EMBL" id="QDS96945.1"/>
    </source>
</evidence>
<evidence type="ECO:0000313" key="2">
    <source>
        <dbReference type="Proteomes" id="UP000319852"/>
    </source>
</evidence>
<dbReference type="KEGG" id="amob:HG15A2_02040"/>
<dbReference type="AlphaFoldDB" id="A0A517MPY2"/>
<gene>
    <name evidence="1" type="ORF">HG15A2_02040</name>
</gene>
<sequence>MSVEPHSTLRAATQYAQYYWKPSACRWLALFHLQITLTNCSQTHESGQLLLPSATHSGSPLD</sequence>
<keyword evidence="2" id="KW-1185">Reference proteome</keyword>
<proteinExistence type="predicted"/>
<name>A0A517MPY2_9BACT</name>
<reference evidence="1 2" key="1">
    <citation type="submission" date="2019-02" db="EMBL/GenBank/DDBJ databases">
        <title>Deep-cultivation of Planctomycetes and their phenomic and genomic characterization uncovers novel biology.</title>
        <authorList>
            <person name="Wiegand S."/>
            <person name="Jogler M."/>
            <person name="Boedeker C."/>
            <person name="Pinto D."/>
            <person name="Vollmers J."/>
            <person name="Rivas-Marin E."/>
            <person name="Kohn T."/>
            <person name="Peeters S.H."/>
            <person name="Heuer A."/>
            <person name="Rast P."/>
            <person name="Oberbeckmann S."/>
            <person name="Bunk B."/>
            <person name="Jeske O."/>
            <person name="Meyerdierks A."/>
            <person name="Storesund J.E."/>
            <person name="Kallscheuer N."/>
            <person name="Luecker S."/>
            <person name="Lage O.M."/>
            <person name="Pohl T."/>
            <person name="Merkel B.J."/>
            <person name="Hornburger P."/>
            <person name="Mueller R.-W."/>
            <person name="Bruemmer F."/>
            <person name="Labrenz M."/>
            <person name="Spormann A.M."/>
            <person name="Op den Camp H."/>
            <person name="Overmann J."/>
            <person name="Amann R."/>
            <person name="Jetten M.S.M."/>
            <person name="Mascher T."/>
            <person name="Medema M.H."/>
            <person name="Devos D.P."/>
            <person name="Kaster A.-K."/>
            <person name="Ovreas L."/>
            <person name="Rohde M."/>
            <person name="Galperin M.Y."/>
            <person name="Jogler C."/>
        </authorList>
    </citation>
    <scope>NUCLEOTIDE SEQUENCE [LARGE SCALE GENOMIC DNA]</scope>
    <source>
        <strain evidence="1 2">HG15A2</strain>
    </source>
</reference>
<dbReference type="Proteomes" id="UP000319852">
    <property type="component" value="Chromosome"/>
</dbReference>
<organism evidence="1 2">
    <name type="scientific">Adhaeretor mobilis</name>
    <dbReference type="NCBI Taxonomy" id="1930276"/>
    <lineage>
        <taxon>Bacteria</taxon>
        <taxon>Pseudomonadati</taxon>
        <taxon>Planctomycetota</taxon>
        <taxon>Planctomycetia</taxon>
        <taxon>Pirellulales</taxon>
        <taxon>Lacipirellulaceae</taxon>
        <taxon>Adhaeretor</taxon>
    </lineage>
</organism>
<dbReference type="EMBL" id="CP036263">
    <property type="protein sequence ID" value="QDS96945.1"/>
    <property type="molecule type" value="Genomic_DNA"/>
</dbReference>
<protein>
    <submittedName>
        <fullName evidence="1">Uncharacterized protein</fullName>
    </submittedName>
</protein>
<accession>A0A517MPY2</accession>